<accession>A0AAW1S6Q5</accession>
<gene>
    <name evidence="6" type="ORF">WJX74_008640</name>
</gene>
<evidence type="ECO:0000256" key="3">
    <source>
        <dbReference type="ARBA" id="ARBA00023295"/>
    </source>
</evidence>
<dbReference type="CDD" id="cd18825">
    <property type="entry name" value="GH43_CtGH43-like"/>
    <property type="match status" value="1"/>
</dbReference>
<evidence type="ECO:0000256" key="2">
    <source>
        <dbReference type="ARBA" id="ARBA00022801"/>
    </source>
</evidence>
<dbReference type="AlphaFoldDB" id="A0AAW1S6Q5"/>
<dbReference type="EMBL" id="JALJOS010000003">
    <property type="protein sequence ID" value="KAK9841609.1"/>
    <property type="molecule type" value="Genomic_DNA"/>
</dbReference>
<keyword evidence="3 4" id="KW-0326">Glycosidase</keyword>
<comment type="similarity">
    <text evidence="1 4">Belongs to the glycosyl hydrolase 43 family.</text>
</comment>
<dbReference type="PANTHER" id="PTHR22925:SF3">
    <property type="entry name" value="GLYCOSYL HYDROLASE FAMILY PROTEIN 43"/>
    <property type="match status" value="1"/>
</dbReference>
<reference evidence="6 7" key="1">
    <citation type="journal article" date="2024" name="Nat. Commun.">
        <title>Phylogenomics reveals the evolutionary origins of lichenization in chlorophyte algae.</title>
        <authorList>
            <person name="Puginier C."/>
            <person name="Libourel C."/>
            <person name="Otte J."/>
            <person name="Skaloud P."/>
            <person name="Haon M."/>
            <person name="Grisel S."/>
            <person name="Petersen M."/>
            <person name="Berrin J.G."/>
            <person name="Delaux P.M."/>
            <person name="Dal Grande F."/>
            <person name="Keller J."/>
        </authorList>
    </citation>
    <scope>NUCLEOTIDE SEQUENCE [LARGE SCALE GENOMIC DNA]</scope>
    <source>
        <strain evidence="6 7">SAG 2145</strain>
    </source>
</reference>
<keyword evidence="2 4" id="KW-0378">Hydrolase</keyword>
<proteinExistence type="inferred from homology"/>
<dbReference type="InterPro" id="IPR006710">
    <property type="entry name" value="Glyco_hydro_43"/>
</dbReference>
<organism evidence="6 7">
    <name type="scientific">Apatococcus lobatus</name>
    <dbReference type="NCBI Taxonomy" id="904363"/>
    <lineage>
        <taxon>Eukaryota</taxon>
        <taxon>Viridiplantae</taxon>
        <taxon>Chlorophyta</taxon>
        <taxon>core chlorophytes</taxon>
        <taxon>Trebouxiophyceae</taxon>
        <taxon>Chlorellales</taxon>
        <taxon>Chlorellaceae</taxon>
        <taxon>Apatococcus</taxon>
    </lineage>
</organism>
<sequence length="420" mass="47828">MRRSLAWLRPVLLLAFTLLPATLLAARSTRLPGDQLAVGHSRSLNESRGFARQLTSQAEIGVDIISGYQWPDAAGIPIQAHGGAVLHHDGRYYWYGVKNSGFTYFNENNLLRLPRADILGINVYSSSDLVNWHEEGLALEMGHHKDLQATEVVARPRVLYCEHTSKFVMWLHIDVQDLFMARLGVAMADKPTGPFTYVHSFQPHGHDARDFTVFQDDDGTGYVFYCSEWNGRIRAARLDLDLANVQQHFADILYGVSREAPVVFRAHDHYFMLVSGCNGFFPTEMEVYYAKEPLGQWTSMGNPAQIHQKRDHTKGYWAQPTAITPMPGGKEGEFILMMDQWKQEDLATSGYVWLPFFVTKEQHTTVHTLQSTSVPEHRHHEVRCHVNWLDAWRIGTYVSNWLNGDISEADEQPHLSAHTR</sequence>
<feature type="chain" id="PRO_5043732740" description="Glycosyl hydrolase family 43" evidence="5">
    <location>
        <begin position="26"/>
        <end position="420"/>
    </location>
</feature>
<keyword evidence="7" id="KW-1185">Reference proteome</keyword>
<dbReference type="Gene3D" id="2.115.10.20">
    <property type="entry name" value="Glycosyl hydrolase domain, family 43"/>
    <property type="match status" value="1"/>
</dbReference>
<evidence type="ECO:0000313" key="7">
    <source>
        <dbReference type="Proteomes" id="UP001438707"/>
    </source>
</evidence>
<evidence type="ECO:0008006" key="8">
    <source>
        <dbReference type="Google" id="ProtNLM"/>
    </source>
</evidence>
<evidence type="ECO:0000256" key="4">
    <source>
        <dbReference type="RuleBase" id="RU361187"/>
    </source>
</evidence>
<comment type="caution">
    <text evidence="6">The sequence shown here is derived from an EMBL/GenBank/DDBJ whole genome shotgun (WGS) entry which is preliminary data.</text>
</comment>
<evidence type="ECO:0000256" key="5">
    <source>
        <dbReference type="SAM" id="SignalP"/>
    </source>
</evidence>
<evidence type="ECO:0000313" key="6">
    <source>
        <dbReference type="EMBL" id="KAK9841609.1"/>
    </source>
</evidence>
<feature type="signal peptide" evidence="5">
    <location>
        <begin position="1"/>
        <end position="25"/>
    </location>
</feature>
<dbReference type="PANTHER" id="PTHR22925">
    <property type="entry name" value="GLYCOSYL HYDROLASE 43 FAMILY MEMBER"/>
    <property type="match status" value="1"/>
</dbReference>
<evidence type="ECO:0000256" key="1">
    <source>
        <dbReference type="ARBA" id="ARBA00009865"/>
    </source>
</evidence>
<name>A0AAW1S6Q5_9CHLO</name>
<dbReference type="SUPFAM" id="SSF75005">
    <property type="entry name" value="Arabinanase/levansucrase/invertase"/>
    <property type="match status" value="1"/>
</dbReference>
<keyword evidence="5" id="KW-0732">Signal</keyword>
<dbReference type="GO" id="GO:0005975">
    <property type="term" value="P:carbohydrate metabolic process"/>
    <property type="evidence" value="ECO:0007669"/>
    <property type="project" value="InterPro"/>
</dbReference>
<dbReference type="InterPro" id="IPR023296">
    <property type="entry name" value="Glyco_hydro_beta-prop_sf"/>
</dbReference>
<protein>
    <recommendedName>
        <fullName evidence="8">Glycosyl hydrolase family 43</fullName>
    </recommendedName>
</protein>
<dbReference type="GO" id="GO:0004553">
    <property type="term" value="F:hydrolase activity, hydrolyzing O-glycosyl compounds"/>
    <property type="evidence" value="ECO:0007669"/>
    <property type="project" value="InterPro"/>
</dbReference>
<dbReference type="Pfam" id="PF04616">
    <property type="entry name" value="Glyco_hydro_43"/>
    <property type="match status" value="1"/>
</dbReference>
<dbReference type="Proteomes" id="UP001438707">
    <property type="component" value="Unassembled WGS sequence"/>
</dbReference>